<keyword evidence="2" id="KW-1185">Reference proteome</keyword>
<gene>
    <name evidence="1" type="ORF">NPIL_173801</name>
</gene>
<comment type="caution">
    <text evidence="1">The sequence shown here is derived from an EMBL/GenBank/DDBJ whole genome shotgun (WGS) entry which is preliminary data.</text>
</comment>
<accession>A0A8X6NC07</accession>
<evidence type="ECO:0000313" key="2">
    <source>
        <dbReference type="Proteomes" id="UP000887013"/>
    </source>
</evidence>
<name>A0A8X6NC07_NEPPI</name>
<organism evidence="1 2">
    <name type="scientific">Nephila pilipes</name>
    <name type="common">Giant wood spider</name>
    <name type="synonym">Nephila maculata</name>
    <dbReference type="NCBI Taxonomy" id="299642"/>
    <lineage>
        <taxon>Eukaryota</taxon>
        <taxon>Metazoa</taxon>
        <taxon>Ecdysozoa</taxon>
        <taxon>Arthropoda</taxon>
        <taxon>Chelicerata</taxon>
        <taxon>Arachnida</taxon>
        <taxon>Araneae</taxon>
        <taxon>Araneomorphae</taxon>
        <taxon>Entelegynae</taxon>
        <taxon>Araneoidea</taxon>
        <taxon>Nephilidae</taxon>
        <taxon>Nephila</taxon>
    </lineage>
</organism>
<dbReference type="AlphaFoldDB" id="A0A8X6NC07"/>
<proteinExistence type="predicted"/>
<dbReference type="EMBL" id="BMAW01056552">
    <property type="protein sequence ID" value="GFT06374.1"/>
    <property type="molecule type" value="Genomic_DNA"/>
</dbReference>
<protein>
    <submittedName>
        <fullName evidence="1">Uncharacterized protein</fullName>
    </submittedName>
</protein>
<dbReference type="Proteomes" id="UP000887013">
    <property type="component" value="Unassembled WGS sequence"/>
</dbReference>
<reference evidence="1" key="1">
    <citation type="submission" date="2020-08" db="EMBL/GenBank/DDBJ databases">
        <title>Multicomponent nature underlies the extraordinary mechanical properties of spider dragline silk.</title>
        <authorList>
            <person name="Kono N."/>
            <person name="Nakamura H."/>
            <person name="Mori M."/>
            <person name="Yoshida Y."/>
            <person name="Ohtoshi R."/>
            <person name="Malay A.D."/>
            <person name="Moran D.A.P."/>
            <person name="Tomita M."/>
            <person name="Numata K."/>
            <person name="Arakawa K."/>
        </authorList>
    </citation>
    <scope>NUCLEOTIDE SEQUENCE</scope>
</reference>
<evidence type="ECO:0000313" key="1">
    <source>
        <dbReference type="EMBL" id="GFT06374.1"/>
    </source>
</evidence>
<sequence length="94" mass="11042">MNFTLNGDWLQRLNFVNLRFTEYHYEKERKGSGPSKRWRVSKSGSQDMCVCVADDYVIADLDLKGPFSWFLFCEGRDSRLHLVREGLSGDFIVW</sequence>